<evidence type="ECO:0000256" key="1">
    <source>
        <dbReference type="SAM" id="MobiDB-lite"/>
    </source>
</evidence>
<keyword evidence="3" id="KW-1185">Reference proteome</keyword>
<protein>
    <submittedName>
        <fullName evidence="2">Uncharacterized protein</fullName>
    </submittedName>
</protein>
<comment type="caution">
    <text evidence="2">The sequence shown here is derived from an EMBL/GenBank/DDBJ whole genome shotgun (WGS) entry which is preliminary data.</text>
</comment>
<name>A0A4Z2HC22_9TELE</name>
<dbReference type="EMBL" id="SRLO01000285">
    <property type="protein sequence ID" value="TNN62825.1"/>
    <property type="molecule type" value="Genomic_DNA"/>
</dbReference>
<gene>
    <name evidence="2" type="ORF">EYF80_026900</name>
</gene>
<dbReference type="Proteomes" id="UP000314294">
    <property type="component" value="Unassembled WGS sequence"/>
</dbReference>
<evidence type="ECO:0000313" key="3">
    <source>
        <dbReference type="Proteomes" id="UP000314294"/>
    </source>
</evidence>
<proteinExistence type="predicted"/>
<accession>A0A4Z2HC22</accession>
<sequence>MENGMLMTPTRSSMGIRDLRIALMRIASPLPAYVGEGPSLERSWEILMASSIAANNPSPPSPRRAGPKHSEDGEAQEVEVAFALHGVPADVRVAVTHQHHAALQPAARQVLHHLHSAHSGTPHPEESILAWKETLRRGEDIVNINRHQTNNTTGVRLFLGTARMHSTTLPVAKKG</sequence>
<organism evidence="2 3">
    <name type="scientific">Liparis tanakae</name>
    <name type="common">Tanaka's snailfish</name>
    <dbReference type="NCBI Taxonomy" id="230148"/>
    <lineage>
        <taxon>Eukaryota</taxon>
        <taxon>Metazoa</taxon>
        <taxon>Chordata</taxon>
        <taxon>Craniata</taxon>
        <taxon>Vertebrata</taxon>
        <taxon>Euteleostomi</taxon>
        <taxon>Actinopterygii</taxon>
        <taxon>Neopterygii</taxon>
        <taxon>Teleostei</taxon>
        <taxon>Neoteleostei</taxon>
        <taxon>Acanthomorphata</taxon>
        <taxon>Eupercaria</taxon>
        <taxon>Perciformes</taxon>
        <taxon>Cottioidei</taxon>
        <taxon>Cottales</taxon>
        <taxon>Liparidae</taxon>
        <taxon>Liparis</taxon>
    </lineage>
</organism>
<feature type="region of interest" description="Disordered" evidence="1">
    <location>
        <begin position="53"/>
        <end position="74"/>
    </location>
</feature>
<dbReference type="AlphaFoldDB" id="A0A4Z2HC22"/>
<evidence type="ECO:0000313" key="2">
    <source>
        <dbReference type="EMBL" id="TNN62825.1"/>
    </source>
</evidence>
<reference evidence="2 3" key="1">
    <citation type="submission" date="2019-03" db="EMBL/GenBank/DDBJ databases">
        <title>First draft genome of Liparis tanakae, snailfish: a comprehensive survey of snailfish specific genes.</title>
        <authorList>
            <person name="Kim W."/>
            <person name="Song I."/>
            <person name="Jeong J.-H."/>
            <person name="Kim D."/>
            <person name="Kim S."/>
            <person name="Ryu S."/>
            <person name="Song J.Y."/>
            <person name="Lee S.K."/>
        </authorList>
    </citation>
    <scope>NUCLEOTIDE SEQUENCE [LARGE SCALE GENOMIC DNA]</scope>
    <source>
        <tissue evidence="2">Muscle</tissue>
    </source>
</reference>